<name>A0A927MJ44_9BACL</name>
<accession>A0A927MJ44</accession>
<keyword evidence="2" id="KW-1185">Reference proteome</keyword>
<protein>
    <submittedName>
        <fullName evidence="1">Uncharacterized protein</fullName>
    </submittedName>
</protein>
<gene>
    <name evidence="1" type="ORF">H4683_002668</name>
</gene>
<comment type="caution">
    <text evidence="1">The sequence shown here is derived from an EMBL/GenBank/DDBJ whole genome shotgun (WGS) entry which is preliminary data.</text>
</comment>
<reference evidence="1" key="1">
    <citation type="submission" date="2020-10" db="EMBL/GenBank/DDBJ databases">
        <title>Genomic Encyclopedia of Type Strains, Phase IV (KMG-IV): sequencing the most valuable type-strain genomes for metagenomic binning, comparative biology and taxonomic classification.</title>
        <authorList>
            <person name="Goeker M."/>
        </authorList>
    </citation>
    <scope>NUCLEOTIDE SEQUENCE</scope>
    <source>
        <strain evidence="1">DSM 13886</strain>
    </source>
</reference>
<dbReference type="AlphaFoldDB" id="A0A927MJ44"/>
<proteinExistence type="predicted"/>
<organism evidence="1 2">
    <name type="scientific">Sporosarcina limicola</name>
    <dbReference type="NCBI Taxonomy" id="34101"/>
    <lineage>
        <taxon>Bacteria</taxon>
        <taxon>Bacillati</taxon>
        <taxon>Bacillota</taxon>
        <taxon>Bacilli</taxon>
        <taxon>Bacillales</taxon>
        <taxon>Caryophanaceae</taxon>
        <taxon>Sporosarcina</taxon>
    </lineage>
</organism>
<sequence length="41" mass="4545">MEERRSITITMELLGEGLSDGNIAKLTKLSLAEVELLKKTL</sequence>
<dbReference type="EMBL" id="JADBEL010000014">
    <property type="protein sequence ID" value="MBE1555548.1"/>
    <property type="molecule type" value="Genomic_DNA"/>
</dbReference>
<evidence type="ECO:0000313" key="2">
    <source>
        <dbReference type="Proteomes" id="UP000658225"/>
    </source>
</evidence>
<evidence type="ECO:0000313" key="1">
    <source>
        <dbReference type="EMBL" id="MBE1555548.1"/>
    </source>
</evidence>
<dbReference type="Proteomes" id="UP000658225">
    <property type="component" value="Unassembled WGS sequence"/>
</dbReference>
<dbReference type="RefSeq" id="WP_275403082.1">
    <property type="nucleotide sequence ID" value="NZ_JADBEL010000014.1"/>
</dbReference>